<reference evidence="2 3" key="1">
    <citation type="submission" date="2018-08" db="EMBL/GenBank/DDBJ databases">
        <title>Genomic Encyclopedia of Type Strains, Phase III (KMG-III): the genomes of soil and plant-associated and newly described type strains.</title>
        <authorList>
            <person name="Whitman W."/>
        </authorList>
    </citation>
    <scope>NUCLEOTIDE SEQUENCE [LARGE SCALE GENOMIC DNA]</scope>
    <source>
        <strain evidence="2 3">CECT 7375</strain>
    </source>
</reference>
<feature type="transmembrane region" description="Helical" evidence="1">
    <location>
        <begin position="134"/>
        <end position="153"/>
    </location>
</feature>
<keyword evidence="1" id="KW-0472">Membrane</keyword>
<keyword evidence="3" id="KW-1185">Reference proteome</keyword>
<feature type="transmembrane region" description="Helical" evidence="1">
    <location>
        <begin position="380"/>
        <end position="398"/>
    </location>
</feature>
<protein>
    <recommendedName>
        <fullName evidence="4">Na+/proline symporter</fullName>
    </recommendedName>
</protein>
<proteinExistence type="predicted"/>
<feature type="transmembrane region" description="Helical" evidence="1">
    <location>
        <begin position="165"/>
        <end position="186"/>
    </location>
</feature>
<sequence>MLNFFIVAIAICVFLYLAFSSRLARSERWKATVTPLASIMGSGFLVVAPLLADSVGYFAVFCMAILLLLAYAVGGAIRFNIRHFEPIEHQRGPAQTVSFVSRIVLAAAYFISVTYYLQLLSAFLLNAFGYSSELWSNIITSLILLFIGGVGMWRGLSQLEKIESYAVSLNLGMIAGLLFALALYNIRLVSTGSWHLPTLDSTIDLHDLRVLLGLLIVVQGFETSRYLQSEHPAELRISTMRLAQWISAGIYIVFLSLMTVLFQHGMGADVTAITSMVAPVAILLPILISVAAIGSQFSASVADTSGAGGLVEDIAQEKIPVRYAYLLVLIVTLFLTWATDVNAIIAYASRAFALFYTLQSATAAIVAYQTKTLEKRTQKVRLFSLISLLCLLVFLFGLPSE</sequence>
<gene>
    <name evidence="2" type="ORF">DFP81_103209</name>
</gene>
<dbReference type="Gene3D" id="1.20.1740.10">
    <property type="entry name" value="Amino acid/polyamine transporter I"/>
    <property type="match status" value="1"/>
</dbReference>
<feature type="transmembrane region" description="Helical" evidence="1">
    <location>
        <begin position="99"/>
        <end position="128"/>
    </location>
</feature>
<feature type="transmembrane region" description="Helical" evidence="1">
    <location>
        <begin position="6"/>
        <end position="24"/>
    </location>
</feature>
<name>A0A3E0DQ08_9GAMM</name>
<feature type="transmembrane region" description="Helical" evidence="1">
    <location>
        <begin position="282"/>
        <end position="302"/>
    </location>
</feature>
<evidence type="ECO:0008006" key="4">
    <source>
        <dbReference type="Google" id="ProtNLM"/>
    </source>
</evidence>
<dbReference type="Proteomes" id="UP000256542">
    <property type="component" value="Unassembled WGS sequence"/>
</dbReference>
<evidence type="ECO:0000256" key="1">
    <source>
        <dbReference type="SAM" id="Phobius"/>
    </source>
</evidence>
<feature type="transmembrane region" description="Helical" evidence="1">
    <location>
        <begin position="351"/>
        <end position="368"/>
    </location>
</feature>
<comment type="caution">
    <text evidence="2">The sequence shown here is derived from an EMBL/GenBank/DDBJ whole genome shotgun (WGS) entry which is preliminary data.</text>
</comment>
<dbReference type="OrthoDB" id="271600at2"/>
<dbReference type="AlphaFoldDB" id="A0A3E0DQ08"/>
<feature type="transmembrane region" description="Helical" evidence="1">
    <location>
        <begin position="206"/>
        <end position="221"/>
    </location>
</feature>
<dbReference type="RefSeq" id="WP_115896883.1">
    <property type="nucleotide sequence ID" value="NZ_QUNG01000003.1"/>
</dbReference>
<evidence type="ECO:0000313" key="2">
    <source>
        <dbReference type="EMBL" id="REG85010.1"/>
    </source>
</evidence>
<feature type="transmembrane region" description="Helical" evidence="1">
    <location>
        <begin position="242"/>
        <end position="262"/>
    </location>
</feature>
<feature type="transmembrane region" description="Helical" evidence="1">
    <location>
        <begin position="31"/>
        <end position="51"/>
    </location>
</feature>
<feature type="transmembrane region" description="Helical" evidence="1">
    <location>
        <begin position="57"/>
        <end position="79"/>
    </location>
</feature>
<evidence type="ECO:0000313" key="3">
    <source>
        <dbReference type="Proteomes" id="UP000256542"/>
    </source>
</evidence>
<dbReference type="EMBL" id="QUNG01000003">
    <property type="protein sequence ID" value="REG85010.1"/>
    <property type="molecule type" value="Genomic_DNA"/>
</dbReference>
<feature type="transmembrane region" description="Helical" evidence="1">
    <location>
        <begin position="323"/>
        <end position="345"/>
    </location>
</feature>
<keyword evidence="1" id="KW-0812">Transmembrane</keyword>
<accession>A0A3E0DQ08</accession>
<organism evidence="2 3">
    <name type="scientific">Marinomonas pollencensis</name>
    <dbReference type="NCBI Taxonomy" id="491954"/>
    <lineage>
        <taxon>Bacteria</taxon>
        <taxon>Pseudomonadati</taxon>
        <taxon>Pseudomonadota</taxon>
        <taxon>Gammaproteobacteria</taxon>
        <taxon>Oceanospirillales</taxon>
        <taxon>Oceanospirillaceae</taxon>
        <taxon>Marinomonas</taxon>
    </lineage>
</organism>
<keyword evidence="1" id="KW-1133">Transmembrane helix</keyword>